<evidence type="ECO:0000313" key="3">
    <source>
        <dbReference type="Proteomes" id="UP001620626"/>
    </source>
</evidence>
<reference evidence="2 3" key="1">
    <citation type="submission" date="2024-10" db="EMBL/GenBank/DDBJ databases">
        <authorList>
            <person name="Kim D."/>
        </authorList>
    </citation>
    <scope>NUCLEOTIDE SEQUENCE [LARGE SCALE GENOMIC DNA]</scope>
    <source>
        <strain evidence="2">BH-2024</strain>
    </source>
</reference>
<dbReference type="EMBL" id="JBICBT010001015">
    <property type="protein sequence ID" value="KAL3087787.1"/>
    <property type="molecule type" value="Genomic_DNA"/>
</dbReference>
<dbReference type="AlphaFoldDB" id="A0ABD2JB62"/>
<name>A0ABD2JB62_9BILA</name>
<feature type="compositionally biased region" description="Basic and acidic residues" evidence="1">
    <location>
        <begin position="91"/>
        <end position="102"/>
    </location>
</feature>
<protein>
    <submittedName>
        <fullName evidence="2">Uncharacterized protein</fullName>
    </submittedName>
</protein>
<dbReference type="Proteomes" id="UP001620626">
    <property type="component" value="Unassembled WGS sequence"/>
</dbReference>
<accession>A0ABD2JB62</accession>
<gene>
    <name evidence="2" type="ORF">niasHT_029551</name>
</gene>
<feature type="region of interest" description="Disordered" evidence="1">
    <location>
        <begin position="80"/>
        <end position="102"/>
    </location>
</feature>
<organism evidence="2 3">
    <name type="scientific">Heterodera trifolii</name>
    <dbReference type="NCBI Taxonomy" id="157864"/>
    <lineage>
        <taxon>Eukaryota</taxon>
        <taxon>Metazoa</taxon>
        <taxon>Ecdysozoa</taxon>
        <taxon>Nematoda</taxon>
        <taxon>Chromadorea</taxon>
        <taxon>Rhabditida</taxon>
        <taxon>Tylenchina</taxon>
        <taxon>Tylenchomorpha</taxon>
        <taxon>Tylenchoidea</taxon>
        <taxon>Heteroderidae</taxon>
        <taxon>Heteroderinae</taxon>
        <taxon>Heterodera</taxon>
    </lineage>
</organism>
<evidence type="ECO:0000256" key="1">
    <source>
        <dbReference type="SAM" id="MobiDB-lite"/>
    </source>
</evidence>
<keyword evidence="3" id="KW-1185">Reference proteome</keyword>
<evidence type="ECO:0000313" key="2">
    <source>
        <dbReference type="EMBL" id="KAL3087787.1"/>
    </source>
</evidence>
<comment type="caution">
    <text evidence="2">The sequence shown here is derived from an EMBL/GenBank/DDBJ whole genome shotgun (WGS) entry which is preliminary data.</text>
</comment>
<proteinExistence type="predicted"/>
<sequence>MTSIAVRVKKAAKNRIDRHNQFGLRFHYVVPTMLITVEKVTLMLKKRVQLSWTEFVKTPPREELAWYDECAELKDKMMGQIEKKRGKREKAKSWKLREMDDQ</sequence>